<organism evidence="2 3">
    <name type="scientific">Leifsonia poae</name>
    <dbReference type="NCBI Taxonomy" id="110933"/>
    <lineage>
        <taxon>Bacteria</taxon>
        <taxon>Bacillati</taxon>
        <taxon>Actinomycetota</taxon>
        <taxon>Actinomycetes</taxon>
        <taxon>Micrococcales</taxon>
        <taxon>Microbacteriaceae</taxon>
        <taxon>Leifsonia</taxon>
    </lineage>
</organism>
<evidence type="ECO:0000313" key="3">
    <source>
        <dbReference type="Proteomes" id="UP001142372"/>
    </source>
</evidence>
<dbReference type="Proteomes" id="UP001142372">
    <property type="component" value="Unassembled WGS sequence"/>
</dbReference>
<gene>
    <name evidence="2" type="ORF">GCM10017584_04800</name>
</gene>
<comment type="caution">
    <text evidence="2">The sequence shown here is derived from an EMBL/GenBank/DDBJ whole genome shotgun (WGS) entry which is preliminary data.</text>
</comment>
<evidence type="ECO:0000256" key="1">
    <source>
        <dbReference type="SAM" id="SignalP"/>
    </source>
</evidence>
<name>A0A9W6H7Q7_9MICO</name>
<reference evidence="2" key="2">
    <citation type="submission" date="2023-01" db="EMBL/GenBank/DDBJ databases">
        <authorList>
            <person name="Sun Q."/>
            <person name="Evtushenko L."/>
        </authorList>
    </citation>
    <scope>NUCLEOTIDE SEQUENCE</scope>
    <source>
        <strain evidence="2">VKM Ac-1401</strain>
    </source>
</reference>
<dbReference type="EMBL" id="BSEN01000001">
    <property type="protein sequence ID" value="GLJ74907.1"/>
    <property type="molecule type" value="Genomic_DNA"/>
</dbReference>
<sequence length="203" mass="21154">MKKLSPKTWAGVAIATTLTAGITLTALLPTAAAYTDLGNVSLGPTVDTDRYDGVGLFGADSIVLDPATATLPIEHALVPGFSYDASVSVFNNSSTRTSEITVRLLGGAVSASRIDVSGQHLVSLSIDGQQVLDRVPLADAHATITLPPRAGALLQPGDTWSGSTNERARLDFTLEYPLNATTEDLHDGAVCWQVALTATPRPS</sequence>
<feature type="chain" id="PRO_5040783716" evidence="1">
    <location>
        <begin position="26"/>
        <end position="203"/>
    </location>
</feature>
<dbReference type="AlphaFoldDB" id="A0A9W6H7Q7"/>
<dbReference type="RefSeq" id="WP_271175586.1">
    <property type="nucleotide sequence ID" value="NZ_BAAAJO010000001.1"/>
</dbReference>
<keyword evidence="3" id="KW-1185">Reference proteome</keyword>
<keyword evidence="1" id="KW-0732">Signal</keyword>
<proteinExistence type="predicted"/>
<protein>
    <submittedName>
        <fullName evidence="2">Uncharacterized protein</fullName>
    </submittedName>
</protein>
<accession>A0A9W6H7Q7</accession>
<evidence type="ECO:0000313" key="2">
    <source>
        <dbReference type="EMBL" id="GLJ74907.1"/>
    </source>
</evidence>
<reference evidence="2" key="1">
    <citation type="journal article" date="2014" name="Int. J. Syst. Evol. Microbiol.">
        <title>Complete genome sequence of Corynebacterium casei LMG S-19264T (=DSM 44701T), isolated from a smear-ripened cheese.</title>
        <authorList>
            <consortium name="US DOE Joint Genome Institute (JGI-PGF)"/>
            <person name="Walter F."/>
            <person name="Albersmeier A."/>
            <person name="Kalinowski J."/>
            <person name="Ruckert C."/>
        </authorList>
    </citation>
    <scope>NUCLEOTIDE SEQUENCE</scope>
    <source>
        <strain evidence="2">VKM Ac-1401</strain>
    </source>
</reference>
<feature type="signal peptide" evidence="1">
    <location>
        <begin position="1"/>
        <end position="25"/>
    </location>
</feature>